<keyword evidence="2" id="KW-0732">Signal</keyword>
<feature type="signal peptide" evidence="2">
    <location>
        <begin position="1"/>
        <end position="34"/>
    </location>
</feature>
<feature type="compositionally biased region" description="Low complexity" evidence="1">
    <location>
        <begin position="57"/>
        <end position="74"/>
    </location>
</feature>
<dbReference type="EMBL" id="CP089984">
    <property type="protein sequence ID" value="WXB14093.1"/>
    <property type="molecule type" value="Genomic_DNA"/>
</dbReference>
<keyword evidence="4" id="KW-1185">Reference proteome</keyword>
<feature type="chain" id="PRO_5046291539" evidence="2">
    <location>
        <begin position="35"/>
        <end position="262"/>
    </location>
</feature>
<name>A0ABZ2LT51_9BACT</name>
<reference evidence="3 4" key="1">
    <citation type="submission" date="2021-12" db="EMBL/GenBank/DDBJ databases">
        <title>Discovery of the Pendulisporaceae a myxobacterial family with distinct sporulation behavior and unique specialized metabolism.</title>
        <authorList>
            <person name="Garcia R."/>
            <person name="Popoff A."/>
            <person name="Bader C.D."/>
            <person name="Loehr J."/>
            <person name="Walesch S."/>
            <person name="Walt C."/>
            <person name="Boldt J."/>
            <person name="Bunk B."/>
            <person name="Haeckl F.J.F.P.J."/>
            <person name="Gunesch A.P."/>
            <person name="Birkelbach J."/>
            <person name="Nuebel U."/>
            <person name="Pietschmann T."/>
            <person name="Bach T."/>
            <person name="Mueller R."/>
        </authorList>
    </citation>
    <scope>NUCLEOTIDE SEQUENCE [LARGE SCALE GENOMIC DNA]</scope>
    <source>
        <strain evidence="3 4">MSr11954</strain>
    </source>
</reference>
<evidence type="ECO:0000313" key="3">
    <source>
        <dbReference type="EMBL" id="WXB14093.1"/>
    </source>
</evidence>
<sequence length="262" mass="26768">MKAMVAKARNNATILPLSGLAVASLISFVTVASAVTGCSSKSSGECLDENCSGGPGDPSDPNDPNNPGNPNNPNQVPTCGAATGVAHMGLGNVDLSKQLANVAAGVDRGRMKPFSALSTEYARVLGATNNPKASLDSSKSTFGEPEARWSQEPAASAVSLYTAYRVGFDGCLQLTGAVANGSGAPQGDAKYNTAPDAASAKAECEAWTRKFWSRAASPDEVQGCVDIAVTASAQEGTTPTPPKRRWAYACATVLSATGFLAY</sequence>
<organism evidence="3 4">
    <name type="scientific">Pendulispora albinea</name>
    <dbReference type="NCBI Taxonomy" id="2741071"/>
    <lineage>
        <taxon>Bacteria</taxon>
        <taxon>Pseudomonadati</taxon>
        <taxon>Myxococcota</taxon>
        <taxon>Myxococcia</taxon>
        <taxon>Myxococcales</taxon>
        <taxon>Sorangiineae</taxon>
        <taxon>Pendulisporaceae</taxon>
        <taxon>Pendulispora</taxon>
    </lineage>
</organism>
<protein>
    <submittedName>
        <fullName evidence="3">Uncharacterized protein</fullName>
    </submittedName>
</protein>
<dbReference type="Proteomes" id="UP001370348">
    <property type="component" value="Chromosome"/>
</dbReference>
<evidence type="ECO:0000313" key="4">
    <source>
        <dbReference type="Proteomes" id="UP001370348"/>
    </source>
</evidence>
<proteinExistence type="predicted"/>
<dbReference type="RefSeq" id="WP_394823711.1">
    <property type="nucleotide sequence ID" value="NZ_CP089984.1"/>
</dbReference>
<evidence type="ECO:0000256" key="2">
    <source>
        <dbReference type="SAM" id="SignalP"/>
    </source>
</evidence>
<accession>A0ABZ2LT51</accession>
<evidence type="ECO:0000256" key="1">
    <source>
        <dbReference type="SAM" id="MobiDB-lite"/>
    </source>
</evidence>
<gene>
    <name evidence="3" type="ORF">LZC94_40470</name>
</gene>
<feature type="region of interest" description="Disordered" evidence="1">
    <location>
        <begin position="39"/>
        <end position="77"/>
    </location>
</feature>